<evidence type="ECO:0000256" key="5">
    <source>
        <dbReference type="ARBA" id="ARBA00022898"/>
    </source>
</evidence>
<evidence type="ECO:0000256" key="9">
    <source>
        <dbReference type="HAMAP-Rule" id="MF_00544"/>
    </source>
</evidence>
<dbReference type="InterPro" id="IPR013440">
    <property type="entry name" value="TNase"/>
</dbReference>
<evidence type="ECO:0000256" key="10">
    <source>
        <dbReference type="PIRSR" id="PIRSR611166-50"/>
    </source>
</evidence>
<evidence type="ECO:0000256" key="6">
    <source>
        <dbReference type="ARBA" id="ARBA00023079"/>
    </source>
</evidence>
<dbReference type="InterPro" id="IPR015421">
    <property type="entry name" value="PyrdxlP-dep_Trfase_major"/>
</dbReference>
<organism evidence="12 13">
    <name type="scientific">Hyphomonas pacifica</name>
    <dbReference type="NCBI Taxonomy" id="1280941"/>
    <lineage>
        <taxon>Bacteria</taxon>
        <taxon>Pseudomonadati</taxon>
        <taxon>Pseudomonadota</taxon>
        <taxon>Alphaproteobacteria</taxon>
        <taxon>Hyphomonadales</taxon>
        <taxon>Hyphomonadaceae</taxon>
        <taxon>Hyphomonas</taxon>
    </lineage>
</organism>
<evidence type="ECO:0000256" key="1">
    <source>
        <dbReference type="ARBA" id="ARBA00001933"/>
    </source>
</evidence>
<gene>
    <name evidence="9 12" type="primary">tnaA</name>
    <name evidence="12" type="ORF">HY3_11780</name>
</gene>
<comment type="cofactor">
    <cofactor evidence="1 9 10">
        <name>pyridoxal 5'-phosphate</name>
        <dbReference type="ChEBI" id="CHEBI:597326"/>
    </cofactor>
</comment>
<evidence type="ECO:0000256" key="8">
    <source>
        <dbReference type="ARBA" id="ARBA00047962"/>
    </source>
</evidence>
<comment type="catalytic activity">
    <reaction evidence="8 9">
        <text>L-tryptophan + H2O = indole + pyruvate + NH4(+)</text>
        <dbReference type="Rhea" id="RHEA:19553"/>
        <dbReference type="ChEBI" id="CHEBI:15361"/>
        <dbReference type="ChEBI" id="CHEBI:15377"/>
        <dbReference type="ChEBI" id="CHEBI:16881"/>
        <dbReference type="ChEBI" id="CHEBI:28938"/>
        <dbReference type="ChEBI" id="CHEBI:57912"/>
        <dbReference type="EC" id="4.1.99.1"/>
    </reaction>
</comment>
<dbReference type="PIRSF" id="PIRSF001386">
    <property type="entry name" value="Trpase"/>
    <property type="match status" value="1"/>
</dbReference>
<keyword evidence="5 9" id="KW-0663">Pyridoxal phosphate</keyword>
<dbReference type="PROSITE" id="PS00853">
    <property type="entry name" value="BETA_ELIM_LYASE"/>
    <property type="match status" value="1"/>
</dbReference>
<feature type="domain" description="Aromatic amino acid beta-eliminating lyase/threonine aldolase" evidence="11">
    <location>
        <begin position="65"/>
        <end position="438"/>
    </location>
</feature>
<dbReference type="GO" id="GO:0009034">
    <property type="term" value="F:tryptophanase activity"/>
    <property type="evidence" value="ECO:0007669"/>
    <property type="project" value="UniProtKB-UniRule"/>
</dbReference>
<dbReference type="CDD" id="cd00617">
    <property type="entry name" value="Tnase_like"/>
    <property type="match status" value="1"/>
</dbReference>
<dbReference type="InterPro" id="IPR015422">
    <property type="entry name" value="PyrdxlP-dep_Trfase_small"/>
</dbReference>
<dbReference type="Pfam" id="PF01212">
    <property type="entry name" value="Beta_elim_lyase"/>
    <property type="match status" value="1"/>
</dbReference>
<comment type="similarity">
    <text evidence="3 9">Belongs to the beta-eliminating lyase family.</text>
</comment>
<evidence type="ECO:0000313" key="13">
    <source>
        <dbReference type="Proteomes" id="UP000249123"/>
    </source>
</evidence>
<accession>A0A8B2PPT9</accession>
<evidence type="ECO:0000256" key="2">
    <source>
        <dbReference type="ARBA" id="ARBA00004662"/>
    </source>
</evidence>
<keyword evidence="7 9" id="KW-0456">Lyase</keyword>
<comment type="subunit">
    <text evidence="4 9">Homotetramer.</text>
</comment>
<dbReference type="HAMAP" id="MF_00544">
    <property type="entry name" value="Tryptophanase"/>
    <property type="match status" value="1"/>
</dbReference>
<dbReference type="InterPro" id="IPR018176">
    <property type="entry name" value="Tryptophanase_CS"/>
</dbReference>
<dbReference type="SUPFAM" id="SSF53383">
    <property type="entry name" value="PLP-dependent transferases"/>
    <property type="match status" value="1"/>
</dbReference>
<proteinExistence type="inferred from homology"/>
<dbReference type="UniPathway" id="UPA00332">
    <property type="reaction ID" value="UER00452"/>
</dbReference>
<feature type="modified residue" description="N6-(pyridoxal phosphate)lysine" evidence="9 10">
    <location>
        <position position="275"/>
    </location>
</feature>
<reference evidence="12 13" key="1">
    <citation type="submission" date="2013-04" db="EMBL/GenBank/DDBJ databases">
        <title>Hyphomonas sp. T24B3 Genome Sequencing.</title>
        <authorList>
            <person name="Lai Q."/>
            <person name="Shao Z."/>
        </authorList>
    </citation>
    <scope>NUCLEOTIDE SEQUENCE [LARGE SCALE GENOMIC DNA]</scope>
    <source>
        <strain evidence="12 13">T24B3</strain>
    </source>
</reference>
<comment type="pathway">
    <text evidence="2 9">Amino-acid degradation; L-tryptophan degradation via pyruvate pathway; indole and pyruvate from L-tryptophan: step 1/1.</text>
</comment>
<sequence>MCAPVDGNLQDLAEPGVPDMKTIIEPFRIKSVEPIRMTTREERERLLKQAGYNLFKLHSDDVLIDLLTDSGTSAMSAAQWGAMMTGDESYAGAPSFYRFEAAVRDLMDFKHIIPAHQGRAAEHLLFSLIAKPGLVIPSNTHFDTTRGNIEAAGAEALDLPIAEGKIPSLDHPFKGNMDLAELERLMTKRGDAVPCVMMTITNNAGGGQPVSLENIRGAAEIAHAHGKPFFIDGCRFAENAWFIKLREHGQQDRSIKDIVRDTFRVADGMTMSAKKDAFANIGGWLALNDDTLAEQARTRLIQTEGFPTYGGLAGRDLDAIAQGLTEIVDEDYLRYRVRTNAYIAERLDEMGVPVMKPAGGHAVFVDAREWLAHIPPLEYPGHALACALYEEGGIRGCEIGTVMFGRKPDGSEEPARMDLVRLAMPRRVYTQSHADYIVEVFEELAKRKDDIRGLKIVKEPPMMRHFTAEFERL</sequence>
<protein>
    <recommendedName>
        <fullName evidence="9">Tryptophanase</fullName>
        <ecNumber evidence="9">4.1.99.1</ecNumber>
    </recommendedName>
    <alternativeName>
        <fullName evidence="9">L-tryptophan indole-lyase</fullName>
        <shortName evidence="9">TNase</shortName>
    </alternativeName>
</protein>
<dbReference type="Gene3D" id="3.40.640.10">
    <property type="entry name" value="Type I PLP-dependent aspartate aminotransferase-like (Major domain)"/>
    <property type="match status" value="1"/>
</dbReference>
<keyword evidence="6 9" id="KW-0823">Tryptophan catabolism</keyword>
<dbReference type="EC" id="4.1.99.1" evidence="9"/>
<dbReference type="EMBL" id="AWFB01000015">
    <property type="protein sequence ID" value="RAN33974.1"/>
    <property type="molecule type" value="Genomic_DNA"/>
</dbReference>
<dbReference type="AlphaFoldDB" id="A0A8B2PPT9"/>
<evidence type="ECO:0000256" key="7">
    <source>
        <dbReference type="ARBA" id="ARBA00023239"/>
    </source>
</evidence>
<evidence type="ECO:0000313" key="12">
    <source>
        <dbReference type="EMBL" id="RAN33974.1"/>
    </source>
</evidence>
<dbReference type="Gene3D" id="3.90.1150.10">
    <property type="entry name" value="Aspartate Aminotransferase, domain 1"/>
    <property type="match status" value="1"/>
</dbReference>
<name>A0A8B2PPT9_9PROT</name>
<dbReference type="InterPro" id="IPR001597">
    <property type="entry name" value="ArAA_b-elim_lyase/Thr_aldolase"/>
</dbReference>
<evidence type="ECO:0000259" key="11">
    <source>
        <dbReference type="Pfam" id="PF01212"/>
    </source>
</evidence>
<comment type="caution">
    <text evidence="12">The sequence shown here is derived from an EMBL/GenBank/DDBJ whole genome shotgun (WGS) entry which is preliminary data.</text>
</comment>
<dbReference type="InterPro" id="IPR011166">
    <property type="entry name" value="Beta-eliminating_lyase"/>
</dbReference>
<evidence type="ECO:0000256" key="3">
    <source>
        <dbReference type="ARBA" id="ARBA00009721"/>
    </source>
</evidence>
<keyword evidence="13" id="KW-1185">Reference proteome</keyword>
<dbReference type="InterPro" id="IPR015424">
    <property type="entry name" value="PyrdxlP-dep_Trfase"/>
</dbReference>
<dbReference type="PANTHER" id="PTHR32325:SF4">
    <property type="entry name" value="TRYPTOPHANASE"/>
    <property type="match status" value="1"/>
</dbReference>
<dbReference type="PANTHER" id="PTHR32325">
    <property type="entry name" value="BETA-ELIMINATING LYASE-LIKE PROTEIN-RELATED"/>
    <property type="match status" value="1"/>
</dbReference>
<evidence type="ECO:0000256" key="4">
    <source>
        <dbReference type="ARBA" id="ARBA00011881"/>
    </source>
</evidence>
<dbReference type="NCBIfam" id="NF009709">
    <property type="entry name" value="PRK13238.1"/>
    <property type="match status" value="1"/>
</dbReference>
<dbReference type="Proteomes" id="UP000249123">
    <property type="component" value="Unassembled WGS sequence"/>
</dbReference>